<gene>
    <name evidence="1" type="ORF">J0A69_11950</name>
</gene>
<dbReference type="Proteomes" id="UP000664480">
    <property type="component" value="Unassembled WGS sequence"/>
</dbReference>
<comment type="caution">
    <text evidence="1">The sequence shown here is derived from an EMBL/GenBank/DDBJ whole genome shotgun (WGS) entry which is preliminary data.</text>
</comment>
<protein>
    <recommendedName>
        <fullName evidence="3">Phage-related protein</fullName>
    </recommendedName>
</protein>
<evidence type="ECO:0000313" key="2">
    <source>
        <dbReference type="Proteomes" id="UP000664480"/>
    </source>
</evidence>
<reference evidence="1 2" key="1">
    <citation type="submission" date="2021-03" db="EMBL/GenBank/DDBJ databases">
        <title>novel species isolated from a fishpond in China.</title>
        <authorList>
            <person name="Lu H."/>
            <person name="Cai Z."/>
        </authorList>
    </citation>
    <scope>NUCLEOTIDE SEQUENCE [LARGE SCALE GENOMIC DNA]</scope>
    <source>
        <strain evidence="1 2">YJ13C</strain>
    </source>
</reference>
<accession>A0ABS3CH95</accession>
<sequence length="680" mass="74964">MGSLTVTQLKSIQNGNSLKSKVTAMQAARFDRKNIAQVLKASEETSESDLVLTSKAILLRSQNGDFEEGFELATWSVKAKPASRKVVVKSFLQNKQAPLLVHHMARMKRADAKNLMKDYFSEGGNIKDIAEWLSVAGNILKTGVVPDETDGLWGWVKDAVGTVVDAVVGAINTVADAIKEAGKNLAEAISAVVSWTQSKINDFVEAIIRAGKSVIQIMNEAVKKGTAAIQKFIQAVIEAGKKGIEILNWAISQAEAILKTALTKLEQLLGSFTSLLFEIAKMATSRIFAVVKALLSAGKSVLDFVSRLDRISYSIAKQIVQEIKRVGRSIREIMNAVINRSRYIARVVLDALKSLGNSIRTILAEVVNKTINQLSVIIGALKDLAISLAQILDEIAKFTLAQAKKLMMALRIIWTQVKEILEFIARKTESVIRTLMAAFIGTLIHIKEVVRTIVEDVRAAFREGLIKGLIQIGKSAVTLMVEALKISASVAAVLFAILMDVFGSHRGLNAKERAEAEKVFGISIDLDQVQLTTASFPADFIMWLNKNRPFTTMYVINYKSGTTLPMDTLIHELVHVWQAVNSGGVYMLEALHSQFFGKGYNLSEADIRNANGKLLNLEREQQAVLVEDYWKAKFNGERIPIALDLIEPLAKQVYKAKFKFGTFTLKDLEFVTRPTLVLSN</sequence>
<dbReference type="EMBL" id="JAFKCU010000002">
    <property type="protein sequence ID" value="MBN7816150.1"/>
    <property type="molecule type" value="Genomic_DNA"/>
</dbReference>
<organism evidence="1 2">
    <name type="scientific">Algoriphagus pacificus</name>
    <dbReference type="NCBI Taxonomy" id="2811234"/>
    <lineage>
        <taxon>Bacteria</taxon>
        <taxon>Pseudomonadati</taxon>
        <taxon>Bacteroidota</taxon>
        <taxon>Cytophagia</taxon>
        <taxon>Cytophagales</taxon>
        <taxon>Cyclobacteriaceae</taxon>
        <taxon>Algoriphagus</taxon>
    </lineage>
</organism>
<keyword evidence="2" id="KW-1185">Reference proteome</keyword>
<evidence type="ECO:0000313" key="1">
    <source>
        <dbReference type="EMBL" id="MBN7816150.1"/>
    </source>
</evidence>
<dbReference type="RefSeq" id="WP_206586783.1">
    <property type="nucleotide sequence ID" value="NZ_JAFKCU010000002.1"/>
</dbReference>
<name>A0ABS3CH95_9BACT</name>
<evidence type="ECO:0008006" key="3">
    <source>
        <dbReference type="Google" id="ProtNLM"/>
    </source>
</evidence>
<proteinExistence type="predicted"/>